<dbReference type="InterPro" id="IPR029044">
    <property type="entry name" value="Nucleotide-diphossugar_trans"/>
</dbReference>
<reference key="2">
    <citation type="submission" date="2011-10" db="EMBL/GenBank/DDBJ databases">
        <title>The genome and transcriptome sequence of Clonorchis sinensis provide insights into the carcinogenic liver fluke.</title>
        <authorList>
            <person name="Wang X."/>
            <person name="Huang Y."/>
            <person name="Chen W."/>
            <person name="Liu H."/>
            <person name="Guo L."/>
            <person name="Chen Y."/>
            <person name="Luo F."/>
            <person name="Zhou W."/>
            <person name="Sun J."/>
            <person name="Mao Q."/>
            <person name="Liang P."/>
            <person name="Zhou C."/>
            <person name="Tian Y."/>
            <person name="Men J."/>
            <person name="Lv X."/>
            <person name="Huang L."/>
            <person name="Zhou J."/>
            <person name="Hu Y."/>
            <person name="Li R."/>
            <person name="Zhang F."/>
            <person name="Lei H."/>
            <person name="Li X."/>
            <person name="Hu X."/>
            <person name="Liang C."/>
            <person name="Xu J."/>
            <person name="Wu Z."/>
            <person name="Yu X."/>
        </authorList>
    </citation>
    <scope>NUCLEOTIDE SEQUENCE</scope>
    <source>
        <strain>Henan</strain>
    </source>
</reference>
<evidence type="ECO:0000256" key="11">
    <source>
        <dbReference type="RuleBase" id="RU368121"/>
    </source>
</evidence>
<dbReference type="UniPathway" id="UPA00378"/>
<feature type="transmembrane region" description="Helical" evidence="11">
    <location>
        <begin position="31"/>
        <end position="51"/>
    </location>
</feature>
<organism evidence="14 15">
    <name type="scientific">Clonorchis sinensis</name>
    <name type="common">Chinese liver fluke</name>
    <dbReference type="NCBI Taxonomy" id="79923"/>
    <lineage>
        <taxon>Eukaryota</taxon>
        <taxon>Metazoa</taxon>
        <taxon>Spiralia</taxon>
        <taxon>Lophotrochozoa</taxon>
        <taxon>Platyhelminthes</taxon>
        <taxon>Trematoda</taxon>
        <taxon>Digenea</taxon>
        <taxon>Opisthorchiida</taxon>
        <taxon>Opisthorchiata</taxon>
        <taxon>Opisthorchiidae</taxon>
        <taxon>Clonorchis</taxon>
    </lineage>
</organism>
<keyword evidence="7 11" id="KW-0735">Signal-anchor</keyword>
<dbReference type="Gene3D" id="3.90.550.10">
    <property type="entry name" value="Spore Coat Polysaccharide Biosynthesis Protein SpsA, Chain A"/>
    <property type="match status" value="1"/>
</dbReference>
<dbReference type="GO" id="GO:0016020">
    <property type="term" value="C:membrane"/>
    <property type="evidence" value="ECO:0007669"/>
    <property type="project" value="UniProtKB-SubCell"/>
</dbReference>
<keyword evidence="15" id="KW-1185">Reference proteome</keyword>
<dbReference type="InterPro" id="IPR027791">
    <property type="entry name" value="Galactosyl_T_C"/>
</dbReference>
<evidence type="ECO:0000256" key="10">
    <source>
        <dbReference type="ARBA" id="ARBA00023180"/>
    </source>
</evidence>
<dbReference type="GO" id="GO:0005794">
    <property type="term" value="C:Golgi apparatus"/>
    <property type="evidence" value="ECO:0007669"/>
    <property type="project" value="TreeGrafter"/>
</dbReference>
<dbReference type="InterPro" id="IPR003859">
    <property type="entry name" value="Galactosyl_T"/>
</dbReference>
<dbReference type="CDD" id="cd00899">
    <property type="entry name" value="b4GalT"/>
    <property type="match status" value="1"/>
</dbReference>
<evidence type="ECO:0000256" key="8">
    <source>
        <dbReference type="ARBA" id="ARBA00022989"/>
    </source>
</evidence>
<evidence type="ECO:0000313" key="14">
    <source>
        <dbReference type="EMBL" id="GAA54383.1"/>
    </source>
</evidence>
<dbReference type="EMBL" id="DF143888">
    <property type="protein sequence ID" value="GAA54383.1"/>
    <property type="molecule type" value="Genomic_DNA"/>
</dbReference>
<sequence>MLPECYINQESGVYSRFRGFTMERIKKYFTIRLPCMLTFGALQLLIIIWILREWNASFVKVLHLIGRQNTTAGTQRELNLTVPTWEEVIARHTPTASRHDAAELCSETSCTPLSSLYQIPTPDTLPPALWIPNNCTSSQAVALLIPYRDREINLRIFLNNMFSFLCNQQLEYAIIIVEQLDNTSFNRAALFNIGFKESERIRTFDCFILHDVDKLPEDEYLPYQCENNPVHLSGALDTFKYKTPYKGFFGGVSAISRDQMIRIRGLSNKYYGWGGEDDDLAKRLLHMQYQIRRHPLEFSRYTSIFHKPDERNEKNPTRFGLLESAETRMMVDGYPETRYTVTFAGPKLNGLIYWISVKIPADM</sequence>
<evidence type="ECO:0000256" key="1">
    <source>
        <dbReference type="ARBA" id="ARBA00004606"/>
    </source>
</evidence>
<evidence type="ECO:0000256" key="9">
    <source>
        <dbReference type="ARBA" id="ARBA00023136"/>
    </source>
</evidence>
<evidence type="ECO:0000256" key="6">
    <source>
        <dbReference type="ARBA" id="ARBA00022692"/>
    </source>
</evidence>
<reference evidence="14" key="1">
    <citation type="journal article" date="2011" name="Genome Biol.">
        <title>The draft genome of the carcinogenic human liver fluke Clonorchis sinensis.</title>
        <authorList>
            <person name="Wang X."/>
            <person name="Chen W."/>
            <person name="Huang Y."/>
            <person name="Sun J."/>
            <person name="Men J."/>
            <person name="Liu H."/>
            <person name="Luo F."/>
            <person name="Guo L."/>
            <person name="Lv X."/>
            <person name="Deng C."/>
            <person name="Zhou C."/>
            <person name="Fan Y."/>
            <person name="Li X."/>
            <person name="Huang L."/>
            <person name="Hu Y."/>
            <person name="Liang C."/>
            <person name="Hu X."/>
            <person name="Xu J."/>
            <person name="Yu X."/>
        </authorList>
    </citation>
    <scope>NUCLEOTIDE SEQUENCE [LARGE SCALE GENOMIC DNA]</scope>
    <source>
        <strain evidence="14">Henan</strain>
    </source>
</reference>
<comment type="pathway">
    <text evidence="2 11">Protein modification; protein glycosylation.</text>
</comment>
<dbReference type="GO" id="GO:0008378">
    <property type="term" value="F:galactosyltransferase activity"/>
    <property type="evidence" value="ECO:0007669"/>
    <property type="project" value="TreeGrafter"/>
</dbReference>
<keyword evidence="10 11" id="KW-0325">Glycoprotein</keyword>
<dbReference type="PRINTS" id="PR02050">
    <property type="entry name" value="B14GALTRFASE"/>
</dbReference>
<dbReference type="Pfam" id="PF13733">
    <property type="entry name" value="Glyco_transf_7N"/>
    <property type="match status" value="1"/>
</dbReference>
<evidence type="ECO:0000259" key="13">
    <source>
        <dbReference type="Pfam" id="PF13733"/>
    </source>
</evidence>
<keyword evidence="9 11" id="KW-0472">Membrane</keyword>
<evidence type="ECO:0000259" key="12">
    <source>
        <dbReference type="Pfam" id="PF02709"/>
    </source>
</evidence>
<keyword evidence="6 11" id="KW-0812">Transmembrane</keyword>
<dbReference type="Pfam" id="PF02709">
    <property type="entry name" value="Glyco_transf_7C"/>
    <property type="match status" value="1"/>
</dbReference>
<gene>
    <name evidence="14" type="ORF">CLF_102679</name>
</gene>
<dbReference type="AlphaFoldDB" id="G7YN52"/>
<keyword evidence="5 11" id="KW-0808">Transferase</keyword>
<evidence type="ECO:0000313" key="15">
    <source>
        <dbReference type="Proteomes" id="UP000008909"/>
    </source>
</evidence>
<keyword evidence="4 11" id="KW-0328">Glycosyltransferase</keyword>
<evidence type="ECO:0000256" key="5">
    <source>
        <dbReference type="ARBA" id="ARBA00022679"/>
    </source>
</evidence>
<dbReference type="SUPFAM" id="SSF53448">
    <property type="entry name" value="Nucleotide-diphospho-sugar transferases"/>
    <property type="match status" value="1"/>
</dbReference>
<comment type="function">
    <text evidence="11">Catalyses the transfer of galactose onto proteins or lipids.</text>
</comment>
<dbReference type="PANTHER" id="PTHR19300:SF57">
    <property type="entry name" value="BETA-1,4-N-ACETYLGALACTOSAMINYLTRANSFERASE"/>
    <property type="match status" value="1"/>
</dbReference>
<evidence type="ECO:0000256" key="4">
    <source>
        <dbReference type="ARBA" id="ARBA00022676"/>
    </source>
</evidence>
<protein>
    <recommendedName>
        <fullName evidence="11">Beta-1,4-galactosyltransferase</fullName>
        <ecNumber evidence="11">2.4.1.-</ecNumber>
    </recommendedName>
</protein>
<feature type="domain" description="Galactosyltransferase N-terminal" evidence="13">
    <location>
        <begin position="129"/>
        <end position="226"/>
    </location>
</feature>
<dbReference type="Proteomes" id="UP000008909">
    <property type="component" value="Unassembled WGS sequence"/>
</dbReference>
<evidence type="ECO:0000256" key="7">
    <source>
        <dbReference type="ARBA" id="ARBA00022968"/>
    </source>
</evidence>
<name>G7YN52_CLOSI</name>
<dbReference type="GO" id="GO:0005975">
    <property type="term" value="P:carbohydrate metabolic process"/>
    <property type="evidence" value="ECO:0007669"/>
    <property type="project" value="InterPro"/>
</dbReference>
<comment type="similarity">
    <text evidence="3 11">Belongs to the glycosyltransferase 7 family.</text>
</comment>
<feature type="domain" description="Galactosyltransferase C-terminal" evidence="12">
    <location>
        <begin position="231"/>
        <end position="307"/>
    </location>
</feature>
<evidence type="ECO:0000256" key="2">
    <source>
        <dbReference type="ARBA" id="ARBA00004922"/>
    </source>
</evidence>
<proteinExistence type="inferred from homology"/>
<dbReference type="EC" id="2.4.1.-" evidence="11"/>
<keyword evidence="8 11" id="KW-1133">Transmembrane helix</keyword>
<comment type="subcellular location">
    <subcellularLocation>
        <location evidence="1">Membrane</location>
        <topology evidence="1">Single-pass type II membrane protein</topology>
    </subcellularLocation>
</comment>
<dbReference type="InterPro" id="IPR027995">
    <property type="entry name" value="Galactosyl_T_N"/>
</dbReference>
<dbReference type="PANTHER" id="PTHR19300">
    <property type="entry name" value="BETA-1,4-GALACTOSYLTRANSFERASE"/>
    <property type="match status" value="1"/>
</dbReference>
<accession>G7YN52</accession>
<evidence type="ECO:0000256" key="3">
    <source>
        <dbReference type="ARBA" id="ARBA00005735"/>
    </source>
</evidence>